<dbReference type="Gene3D" id="1.10.10.60">
    <property type="entry name" value="Homeodomain-like"/>
    <property type="match status" value="1"/>
</dbReference>
<keyword evidence="2" id="KW-0238">DNA-binding</keyword>
<dbReference type="InterPro" id="IPR050204">
    <property type="entry name" value="AraC_XylS_family_regulators"/>
</dbReference>
<gene>
    <name evidence="5" type="ORF">PCO31110_01886</name>
</gene>
<evidence type="ECO:0000256" key="1">
    <source>
        <dbReference type="ARBA" id="ARBA00023015"/>
    </source>
</evidence>
<keyword evidence="1" id="KW-0805">Transcription regulation</keyword>
<keyword evidence="3" id="KW-0804">Transcription</keyword>
<dbReference type="Pfam" id="PF12833">
    <property type="entry name" value="HTH_18"/>
    <property type="match status" value="1"/>
</dbReference>
<dbReference type="PANTHER" id="PTHR46796">
    <property type="entry name" value="HTH-TYPE TRANSCRIPTIONAL ACTIVATOR RHAS-RELATED"/>
    <property type="match status" value="1"/>
</dbReference>
<evidence type="ECO:0000259" key="4">
    <source>
        <dbReference type="PROSITE" id="PS01124"/>
    </source>
</evidence>
<sequence>MPTNSGADAFGLQSTDGVTFSTAYLPPEDRDEACRLLISPFFDARHVKSEKGGSLEGALTSTHVGRLLIGETAFNSQRHERSRKLTLSSSLDQYLIQLFISGSLDGDFEGVPVAVRPGDILAMDLSRVVNTQVSPGATVSLVIPREAIDKSTGGRSIHGTVLKAEYAVTRLLAGFLASLSDVAAEIDSEEAPGVESGALNLLAEILAKKSESTWFNEDSALSRVLRSQVLSYINANLTSPSLGLDAIIMRFRVSRAHLYRIFAADGGIATVIRNKRLDAAYRALTLGNGRGALSITRLAHDLAFSGSNHFLRAFRARFGVTPSEARELAFSFELADQSVAGLYTHLLNYANPASEHLAQQTAEASVRLKKLKPFPDDFQGAGGSAFMTPD</sequence>
<dbReference type="Proteomes" id="UP000337189">
    <property type="component" value="Unassembled WGS sequence"/>
</dbReference>
<evidence type="ECO:0000313" key="6">
    <source>
        <dbReference type="Proteomes" id="UP000337189"/>
    </source>
</evidence>
<evidence type="ECO:0000313" key="5">
    <source>
        <dbReference type="EMBL" id="VVD95970.1"/>
    </source>
</evidence>
<feature type="domain" description="HTH araC/xylS-type" evidence="4">
    <location>
        <begin position="227"/>
        <end position="328"/>
    </location>
</feature>
<accession>A0A5E4U7D2</accession>
<reference evidence="5 6" key="1">
    <citation type="submission" date="2019-08" db="EMBL/GenBank/DDBJ databases">
        <authorList>
            <person name="Peeters C."/>
        </authorList>
    </citation>
    <scope>NUCLEOTIDE SEQUENCE [LARGE SCALE GENOMIC DNA]</scope>
    <source>
        <strain evidence="5 6">LMG 31110</strain>
    </source>
</reference>
<dbReference type="InterPro" id="IPR035418">
    <property type="entry name" value="AraC-bd_2"/>
</dbReference>
<evidence type="ECO:0000256" key="3">
    <source>
        <dbReference type="ARBA" id="ARBA00023163"/>
    </source>
</evidence>
<dbReference type="EMBL" id="CABPSJ010000002">
    <property type="protein sequence ID" value="VVD95970.1"/>
    <property type="molecule type" value="Genomic_DNA"/>
</dbReference>
<dbReference type="PROSITE" id="PS01124">
    <property type="entry name" value="HTH_ARAC_FAMILY_2"/>
    <property type="match status" value="1"/>
</dbReference>
<evidence type="ECO:0000256" key="2">
    <source>
        <dbReference type="ARBA" id="ARBA00023125"/>
    </source>
</evidence>
<dbReference type="GO" id="GO:0003700">
    <property type="term" value="F:DNA-binding transcription factor activity"/>
    <property type="evidence" value="ECO:0007669"/>
    <property type="project" value="InterPro"/>
</dbReference>
<dbReference type="InterPro" id="IPR018060">
    <property type="entry name" value="HTH_AraC"/>
</dbReference>
<dbReference type="AlphaFoldDB" id="A0A5E4U7D2"/>
<name>A0A5E4U7D2_9BURK</name>
<dbReference type="GO" id="GO:0043565">
    <property type="term" value="F:sequence-specific DNA binding"/>
    <property type="evidence" value="ECO:0007669"/>
    <property type="project" value="InterPro"/>
</dbReference>
<protein>
    <submittedName>
        <fullName evidence="5">AraC family transcriptional regulator</fullName>
    </submittedName>
</protein>
<dbReference type="SUPFAM" id="SSF46689">
    <property type="entry name" value="Homeodomain-like"/>
    <property type="match status" value="1"/>
</dbReference>
<dbReference type="Pfam" id="PF14525">
    <property type="entry name" value="AraC_binding_2"/>
    <property type="match status" value="1"/>
</dbReference>
<dbReference type="InterPro" id="IPR009057">
    <property type="entry name" value="Homeodomain-like_sf"/>
</dbReference>
<dbReference type="OrthoDB" id="282744at2"/>
<dbReference type="PANTHER" id="PTHR46796:SF6">
    <property type="entry name" value="ARAC SUBFAMILY"/>
    <property type="match status" value="1"/>
</dbReference>
<organism evidence="5 6">
    <name type="scientific">Pandoraea communis</name>
    <dbReference type="NCBI Taxonomy" id="2508297"/>
    <lineage>
        <taxon>Bacteria</taxon>
        <taxon>Pseudomonadati</taxon>
        <taxon>Pseudomonadota</taxon>
        <taxon>Betaproteobacteria</taxon>
        <taxon>Burkholderiales</taxon>
        <taxon>Burkholderiaceae</taxon>
        <taxon>Pandoraea</taxon>
    </lineage>
</organism>
<proteinExistence type="predicted"/>
<dbReference type="SMART" id="SM00342">
    <property type="entry name" value="HTH_ARAC"/>
    <property type="match status" value="1"/>
</dbReference>